<proteinExistence type="predicted"/>
<keyword evidence="2" id="KW-0418">Kinase</keyword>
<keyword evidence="2" id="KW-0808">Transferase</keyword>
<dbReference type="RefSeq" id="WP_014130011.1">
    <property type="nucleotide sequence ID" value="NC_016078.1"/>
</dbReference>
<gene>
    <name evidence="2" type="ordered locus">KKY_823</name>
</gene>
<dbReference type="InterPro" id="IPR011611">
    <property type="entry name" value="PfkB_dom"/>
</dbReference>
<dbReference type="PANTHER" id="PTHR47098:SF2">
    <property type="entry name" value="PROTEIN MAK32"/>
    <property type="match status" value="1"/>
</dbReference>
<reference evidence="2 3" key="1">
    <citation type="journal article" date="2012" name="J. Bacteriol.">
        <title>Complete genome sequence of Pelagibacterium halotolerans B2T.</title>
        <authorList>
            <person name="Huo Y.Y."/>
            <person name="Cheng H."/>
            <person name="Han X.F."/>
            <person name="Jiang X.W."/>
            <person name="Sun C."/>
            <person name="Zhang X.Q."/>
            <person name="Zhu X.F."/>
            <person name="Liu Y.F."/>
            <person name="Li P.F."/>
            <person name="Ni P.X."/>
            <person name="Wu M."/>
        </authorList>
    </citation>
    <scope>NUCLEOTIDE SEQUENCE [LARGE SCALE GENOMIC DNA]</scope>
    <source>
        <strain evidence="3">DSM 22347 / JCM 15775 / CGMCC 1.7692 / B2</strain>
    </source>
</reference>
<evidence type="ECO:0000313" key="2">
    <source>
        <dbReference type="EMBL" id="AEQ50862.1"/>
    </source>
</evidence>
<dbReference type="Proteomes" id="UP000008850">
    <property type="component" value="Chromosome"/>
</dbReference>
<dbReference type="AlphaFoldDB" id="G4REL2"/>
<name>G4REL2_PELHB</name>
<dbReference type="Pfam" id="PF00294">
    <property type="entry name" value="PfkB"/>
    <property type="match status" value="1"/>
</dbReference>
<sequence>MTDGDDLIVSAVLMDNLIFADGTERPNVPGGAGLYALAGAALFSERAMLVAGTGTDFPHTFAPWMERNGLATEGLRFDDAHAPRNVLRYIDDHTRTETPVYGAAHFARLEPRPSDVARFIGRARSIYIFRNLDAAFWHGIDTMVFPQRPLIFWEIALDVCDPKNRTAIESRLERVDALSINYAEASAIFGSSDEADIIAGLSDWPVATVFLRLGARGSMVVGQGGAQFVPSLPVDPVDVTGGGNAYGGAAMIGLALGYSQREAAAMGTVAASFAIGQFGPPESGTQPVRNLARERVQTLLQEMEAAVAP</sequence>
<dbReference type="KEGG" id="phl:KKY_823"/>
<keyword evidence="3" id="KW-1185">Reference proteome</keyword>
<organism evidence="2 3">
    <name type="scientific">Pelagibacterium halotolerans (strain DSM 22347 / JCM 15775 / CGMCC 1.7692 / B2)</name>
    <dbReference type="NCBI Taxonomy" id="1082931"/>
    <lineage>
        <taxon>Bacteria</taxon>
        <taxon>Pseudomonadati</taxon>
        <taxon>Pseudomonadota</taxon>
        <taxon>Alphaproteobacteria</taxon>
        <taxon>Hyphomicrobiales</taxon>
        <taxon>Devosiaceae</taxon>
        <taxon>Pelagibacterium</taxon>
    </lineage>
</organism>
<protein>
    <submittedName>
        <fullName evidence="2">Carbohydrate kinase, PfkB family</fullName>
    </submittedName>
</protein>
<dbReference type="Gene3D" id="3.40.1190.20">
    <property type="match status" value="1"/>
</dbReference>
<dbReference type="eggNOG" id="COG0524">
    <property type="taxonomic scope" value="Bacteria"/>
</dbReference>
<accession>G4REL2</accession>
<dbReference type="EMBL" id="CP003075">
    <property type="protein sequence ID" value="AEQ50862.1"/>
    <property type="molecule type" value="Genomic_DNA"/>
</dbReference>
<dbReference type="SUPFAM" id="SSF53613">
    <property type="entry name" value="Ribokinase-like"/>
    <property type="match status" value="1"/>
</dbReference>
<dbReference type="InterPro" id="IPR029056">
    <property type="entry name" value="Ribokinase-like"/>
</dbReference>
<dbReference type="GO" id="GO:0016301">
    <property type="term" value="F:kinase activity"/>
    <property type="evidence" value="ECO:0007669"/>
    <property type="project" value="UniProtKB-KW"/>
</dbReference>
<evidence type="ECO:0000259" key="1">
    <source>
        <dbReference type="Pfam" id="PF00294"/>
    </source>
</evidence>
<dbReference type="PANTHER" id="PTHR47098">
    <property type="entry name" value="PROTEIN MAK32"/>
    <property type="match status" value="1"/>
</dbReference>
<feature type="domain" description="Carbohydrate kinase PfkB" evidence="1">
    <location>
        <begin position="27"/>
        <end position="280"/>
    </location>
</feature>
<evidence type="ECO:0000313" key="3">
    <source>
        <dbReference type="Proteomes" id="UP000008850"/>
    </source>
</evidence>
<dbReference type="HOGENOM" id="CLU_065902_2_0_5"/>
<dbReference type="STRING" id="1082931.KKY_823"/>